<protein>
    <submittedName>
        <fullName evidence="3">Uncharacterized LOC114654507</fullName>
    </submittedName>
</protein>
<feature type="region of interest" description="Disordered" evidence="1">
    <location>
        <begin position="394"/>
        <end position="414"/>
    </location>
</feature>
<reference evidence="3" key="3">
    <citation type="submission" date="2025-09" db="UniProtKB">
        <authorList>
            <consortium name="Ensembl"/>
        </authorList>
    </citation>
    <scope>IDENTIFICATION</scope>
</reference>
<feature type="domain" description="Integrase zinc-binding" evidence="2">
    <location>
        <begin position="62"/>
        <end position="119"/>
    </location>
</feature>
<evidence type="ECO:0000259" key="2">
    <source>
        <dbReference type="Pfam" id="PF17921"/>
    </source>
</evidence>
<accession>A0A8C4SDK5</accession>
<evidence type="ECO:0000313" key="3">
    <source>
        <dbReference type="Ensembl" id="ENSECRP00000015379.1"/>
    </source>
</evidence>
<sequence length="414" mass="46723">MKTFEFYNNLKEYLLREKLNKNVTIRERSEIRRVSVNFVIKDHQLFYTGPNRQYFRLVVMSEEQKRAVLKECHDNPGTGSHHGVRGTRDRVIASYFWPSLIKDVANWVRCCHRCQQNEPIKTVTPVLHSMKNHFSSAQFDSGGALLPDAVPDQNCAVSRNSQSGTSSNTENGKVAPVPEALGLIDHSYCKSPPSPGLLGDDCLLSPDEIALETNGSYNIPAKGDQAETAIQNPISLKICVKDESPPAVTHRLTEKAVIDHVYCALPGKAKESSIEDPTDYAVEVTAVALNNFKDCLPSEKDELIHKLKVELEKKDRMLALVFHPDQIKYLESRLYRPGSGHEIYKWSSSTISDCLKIRYACGINGYEYLRKELKYPIPSYRTITRHLKTVEPLRSRSPDQDIEESPISCSPCKS</sequence>
<proteinExistence type="predicted"/>
<evidence type="ECO:0000313" key="4">
    <source>
        <dbReference type="Proteomes" id="UP000694620"/>
    </source>
</evidence>
<dbReference type="Ensembl" id="ENSECRT00000015649.1">
    <property type="protein sequence ID" value="ENSECRP00000015379.1"/>
    <property type="gene ID" value="ENSECRG00000010260.1"/>
</dbReference>
<reference evidence="3" key="1">
    <citation type="submission" date="2021-06" db="EMBL/GenBank/DDBJ databases">
        <authorList>
            <consortium name="Wellcome Sanger Institute Data Sharing"/>
        </authorList>
    </citation>
    <scope>NUCLEOTIDE SEQUENCE [LARGE SCALE GENOMIC DNA]</scope>
</reference>
<reference evidence="3" key="2">
    <citation type="submission" date="2025-08" db="UniProtKB">
        <authorList>
            <consortium name="Ensembl"/>
        </authorList>
    </citation>
    <scope>IDENTIFICATION</scope>
</reference>
<evidence type="ECO:0000256" key="1">
    <source>
        <dbReference type="SAM" id="MobiDB-lite"/>
    </source>
</evidence>
<feature type="region of interest" description="Disordered" evidence="1">
    <location>
        <begin position="154"/>
        <end position="174"/>
    </location>
</feature>
<dbReference type="Pfam" id="PF17921">
    <property type="entry name" value="Integrase_H2C2"/>
    <property type="match status" value="1"/>
</dbReference>
<gene>
    <name evidence="3" type="primary">LOC114654507</name>
</gene>
<feature type="compositionally biased region" description="Polar residues" evidence="1">
    <location>
        <begin position="155"/>
        <end position="171"/>
    </location>
</feature>
<organism evidence="3 4">
    <name type="scientific">Erpetoichthys calabaricus</name>
    <name type="common">Rope fish</name>
    <name type="synonym">Calamoichthys calabaricus</name>
    <dbReference type="NCBI Taxonomy" id="27687"/>
    <lineage>
        <taxon>Eukaryota</taxon>
        <taxon>Metazoa</taxon>
        <taxon>Chordata</taxon>
        <taxon>Craniata</taxon>
        <taxon>Vertebrata</taxon>
        <taxon>Euteleostomi</taxon>
        <taxon>Actinopterygii</taxon>
        <taxon>Polypteriformes</taxon>
        <taxon>Polypteridae</taxon>
        <taxon>Erpetoichthys</taxon>
    </lineage>
</organism>
<dbReference type="GeneTree" id="ENSGT00940000175601"/>
<dbReference type="InterPro" id="IPR041588">
    <property type="entry name" value="Integrase_H2C2"/>
</dbReference>
<name>A0A8C4SDK5_ERPCA</name>
<dbReference type="Gene3D" id="1.10.340.70">
    <property type="match status" value="1"/>
</dbReference>
<keyword evidence="4" id="KW-1185">Reference proteome</keyword>
<dbReference type="AlphaFoldDB" id="A0A8C4SDK5"/>
<dbReference type="Proteomes" id="UP000694620">
    <property type="component" value="Chromosome 7"/>
</dbReference>